<dbReference type="AlphaFoldDB" id="K0YUX7"/>
<dbReference type="InterPro" id="IPR005094">
    <property type="entry name" value="Endonuclease_MobA/VirD2"/>
</dbReference>
<dbReference type="EMBL" id="AGWQ01000003">
    <property type="protein sequence ID" value="EJZ87647.1"/>
    <property type="molecule type" value="Genomic_DNA"/>
</dbReference>
<feature type="domain" description="MobA/VirD2-like nuclease" evidence="2">
    <location>
        <begin position="93"/>
        <end position="190"/>
    </location>
</feature>
<dbReference type="HOGENOM" id="CLU_029419_0_0_11"/>
<keyword evidence="4" id="KW-1185">Reference proteome</keyword>
<sequence>MMPNIVDGGDTGGLMRYLVGPGRANEHVEPHLVAGSRTIMNRWGDWSELSLAQASEIANYLDSFMHETERFVSGPIRKFDPEMGKTRVADYGPNHVWHCSLSLSPDEGPLSEDKWAAIARDFMDEMEFTAASGKAECRWVAIHHGTSKNGGDHIHIAANIVREDGTRWNSWNDQPRSQRACNTLEHKYGLRIVESREHARSSKCDSAQALNAARRAGKQVTDRAALESRLRAASKAATSEVDFIARARGLGVRLRPRFAKGRTDVVVGYSAALHTKPGVKTQWYAGGSIARDLTLRALRDRWPDTIESATDAVGAWQDAWKGMPLSGGRRSYTREEWLGHKRGLDIFRDQLSNVDPTDRLALANATNDVAGLLAAAAQQPDLSDEMRGALDYCARQVGRSAQLKQRPAQKSGTSPWVVLGAQLLSTAVTPKNSEVSYALALVATMELVKALADLYRQAQQANTAAAMLRDTRGVYERVRMEAPYLQATTQLQAEPVPLQQDTLPEITTEPEPPLSPEQIIEPAVARASVGEEAEIERIGQRTPWLATPQGFTTPTEHSDNPDGNSHRDYIAEMHQNLTTTGDSAGSDETPKRQRPLPGIGEVPQIKKVDHPTRHPKMPTWQPPERGRGRSR</sequence>
<accession>K0YUX7</accession>
<dbReference type="PATRIC" id="fig|883077.3.peg.262"/>
<comment type="caution">
    <text evidence="3">The sequence shown here is derived from an EMBL/GenBank/DDBJ whole genome shotgun (WGS) entry which is preliminary data.</text>
</comment>
<dbReference type="Pfam" id="PF03432">
    <property type="entry name" value="Relaxase"/>
    <property type="match status" value="1"/>
</dbReference>
<evidence type="ECO:0000313" key="3">
    <source>
        <dbReference type="EMBL" id="EJZ87647.1"/>
    </source>
</evidence>
<dbReference type="eggNOG" id="COG0323">
    <property type="taxonomic scope" value="Bacteria"/>
</dbReference>
<gene>
    <name evidence="3" type="ORF">HMPREF9241_00275</name>
</gene>
<dbReference type="STRING" id="883077.HMPREF9241_00275"/>
<name>K0YUX7_9ACTO</name>
<dbReference type="Proteomes" id="UP000003994">
    <property type="component" value="Unassembled WGS sequence"/>
</dbReference>
<feature type="region of interest" description="Disordered" evidence="1">
    <location>
        <begin position="526"/>
        <end position="631"/>
    </location>
</feature>
<dbReference type="RefSeq" id="WP_006680481.1">
    <property type="nucleotide sequence ID" value="NZ_JH815208.1"/>
</dbReference>
<evidence type="ECO:0000256" key="1">
    <source>
        <dbReference type="SAM" id="MobiDB-lite"/>
    </source>
</evidence>
<proteinExistence type="predicted"/>
<evidence type="ECO:0000259" key="2">
    <source>
        <dbReference type="Pfam" id="PF03432"/>
    </source>
</evidence>
<reference evidence="3 4" key="1">
    <citation type="submission" date="2012-07" db="EMBL/GenBank/DDBJ databases">
        <title>The Genome Sequence of Actinomyces turicensis ACS-279-V-COL4.</title>
        <authorList>
            <consortium name="The Broad Institute Genome Sequencing Platform"/>
            <person name="Earl A."/>
            <person name="Ward D."/>
            <person name="Feldgarden M."/>
            <person name="Gevers D."/>
            <person name="Saerens B."/>
            <person name="Vaneechoutte M."/>
            <person name="Walker B."/>
            <person name="Young S.K."/>
            <person name="Zeng Q."/>
            <person name="Gargeya S."/>
            <person name="Fitzgerald M."/>
            <person name="Haas B."/>
            <person name="Abouelleil A."/>
            <person name="Alvarado L."/>
            <person name="Arachchi H.M."/>
            <person name="Berlin A."/>
            <person name="Chapman S.B."/>
            <person name="Goldberg J."/>
            <person name="Griggs A."/>
            <person name="Gujja S."/>
            <person name="Hansen M."/>
            <person name="Howarth C."/>
            <person name="Imamovic A."/>
            <person name="Larimer J."/>
            <person name="McCowen C."/>
            <person name="Montmayeur A."/>
            <person name="Murphy C."/>
            <person name="Neiman D."/>
            <person name="Pearson M."/>
            <person name="Priest M."/>
            <person name="Roberts A."/>
            <person name="Saif S."/>
            <person name="Shea T."/>
            <person name="Sisk P."/>
            <person name="Sykes S."/>
            <person name="Wortman J."/>
            <person name="Nusbaum C."/>
            <person name="Birren B."/>
        </authorList>
    </citation>
    <scope>NUCLEOTIDE SEQUENCE [LARGE SCALE GENOMIC DNA]</scope>
    <source>
        <strain evidence="3 4">ACS-279-V-Col4</strain>
    </source>
</reference>
<organism evidence="3 4">
    <name type="scientific">Schaalia turicensis ACS-279-V-Col4</name>
    <dbReference type="NCBI Taxonomy" id="883077"/>
    <lineage>
        <taxon>Bacteria</taxon>
        <taxon>Bacillati</taxon>
        <taxon>Actinomycetota</taxon>
        <taxon>Actinomycetes</taxon>
        <taxon>Actinomycetales</taxon>
        <taxon>Actinomycetaceae</taxon>
        <taxon>Schaalia</taxon>
    </lineage>
</organism>
<feature type="compositionally biased region" description="Basic and acidic residues" evidence="1">
    <location>
        <begin position="556"/>
        <end position="571"/>
    </location>
</feature>
<protein>
    <recommendedName>
        <fullName evidence="2">MobA/VirD2-like nuclease domain-containing protein</fullName>
    </recommendedName>
</protein>
<evidence type="ECO:0000313" key="4">
    <source>
        <dbReference type="Proteomes" id="UP000003994"/>
    </source>
</evidence>